<dbReference type="AlphaFoldDB" id="A0A2T5BUT7"/>
<organism evidence="2 3">
    <name type="scientific">Rhodovulum imhoffii</name>
    <dbReference type="NCBI Taxonomy" id="365340"/>
    <lineage>
        <taxon>Bacteria</taxon>
        <taxon>Pseudomonadati</taxon>
        <taxon>Pseudomonadota</taxon>
        <taxon>Alphaproteobacteria</taxon>
        <taxon>Rhodobacterales</taxon>
        <taxon>Paracoccaceae</taxon>
        <taxon>Rhodovulum</taxon>
    </lineage>
</organism>
<keyword evidence="2" id="KW-0808">Transferase</keyword>
<dbReference type="InterPro" id="IPR027417">
    <property type="entry name" value="P-loop_NTPase"/>
</dbReference>
<proteinExistence type="predicted"/>
<evidence type="ECO:0000259" key="1">
    <source>
        <dbReference type="Pfam" id="PF07475"/>
    </source>
</evidence>
<feature type="domain" description="HPr kinase/phosphorylase C-terminal" evidence="1">
    <location>
        <begin position="2"/>
        <end position="83"/>
    </location>
</feature>
<protein>
    <submittedName>
        <fullName evidence="2">Hpr(Ser) kinase/phosphatase</fullName>
    </submittedName>
</protein>
<dbReference type="Gene3D" id="3.40.50.300">
    <property type="entry name" value="P-loop containing nucleotide triphosphate hydrolases"/>
    <property type="match status" value="1"/>
</dbReference>
<dbReference type="InterPro" id="IPR011104">
    <property type="entry name" value="Hpr_kin/Pase_C"/>
</dbReference>
<evidence type="ECO:0000313" key="2">
    <source>
        <dbReference type="EMBL" id="PTN03247.1"/>
    </source>
</evidence>
<dbReference type="EMBL" id="QAAA01000003">
    <property type="protein sequence ID" value="PTN03247.1"/>
    <property type="molecule type" value="Genomic_DNA"/>
</dbReference>
<name>A0A2T5BUT7_9RHOB</name>
<reference evidence="2 3" key="1">
    <citation type="submission" date="2018-04" db="EMBL/GenBank/DDBJ databases">
        <title>Genomic Encyclopedia of Archaeal and Bacterial Type Strains, Phase II (KMG-II): from individual species to whole genera.</title>
        <authorList>
            <person name="Goeker M."/>
        </authorList>
    </citation>
    <scope>NUCLEOTIDE SEQUENCE [LARGE SCALE GENOMIC DNA]</scope>
    <source>
        <strain evidence="2 3">DSM 18064</strain>
    </source>
</reference>
<dbReference type="SUPFAM" id="SSF53795">
    <property type="entry name" value="PEP carboxykinase-like"/>
    <property type="match status" value="1"/>
</dbReference>
<dbReference type="Proteomes" id="UP000243859">
    <property type="component" value="Unassembled WGS sequence"/>
</dbReference>
<dbReference type="GO" id="GO:0000155">
    <property type="term" value="F:phosphorelay sensor kinase activity"/>
    <property type="evidence" value="ECO:0007669"/>
    <property type="project" value="InterPro"/>
</dbReference>
<evidence type="ECO:0000313" key="3">
    <source>
        <dbReference type="Proteomes" id="UP000243859"/>
    </source>
</evidence>
<dbReference type="Pfam" id="PF07475">
    <property type="entry name" value="Hpr_kinase_C"/>
    <property type="match status" value="1"/>
</dbReference>
<gene>
    <name evidence="2" type="ORF">C8N32_10389</name>
</gene>
<dbReference type="GO" id="GO:0005524">
    <property type="term" value="F:ATP binding"/>
    <property type="evidence" value="ECO:0007669"/>
    <property type="project" value="InterPro"/>
</dbReference>
<sequence length="140" mass="14877">MAQGRIEHASCVAYRGWAALIRGSSGSGKSALSLQMIALGAVLVADDRTELLMQGGGVTARAPAAISGKIEARYVGLLNVPAVAEAGLALVVDLDRQETERLPPLRNTRIFDVDLPLFYKVSEPYFAASLLQVLAHGRFA</sequence>
<accession>A0A2T5BUT7</accession>
<comment type="caution">
    <text evidence="2">The sequence shown here is derived from an EMBL/GenBank/DDBJ whole genome shotgun (WGS) entry which is preliminary data.</text>
</comment>
<keyword evidence="3" id="KW-1185">Reference proteome</keyword>
<dbReference type="OrthoDB" id="8326226at2"/>
<dbReference type="CDD" id="cd01918">
    <property type="entry name" value="HprK_C"/>
    <property type="match status" value="1"/>
</dbReference>
<dbReference type="RefSeq" id="WP_107891098.1">
    <property type="nucleotide sequence ID" value="NZ_NHSI01000062.1"/>
</dbReference>
<keyword evidence="2" id="KW-0418">Kinase</keyword>
<dbReference type="GO" id="GO:0006109">
    <property type="term" value="P:regulation of carbohydrate metabolic process"/>
    <property type="evidence" value="ECO:0007669"/>
    <property type="project" value="InterPro"/>
</dbReference>